<dbReference type="EMBL" id="PDET01000005">
    <property type="protein sequence ID" value="PRD15658.1"/>
    <property type="molecule type" value="Genomic_DNA"/>
</dbReference>
<dbReference type="AntiFam" id="ANF00069">
    <property type="entry name" value="Translation of predicted DNA regulatory sequence"/>
</dbReference>
<accession>A0A2S9ICZ9</accession>
<keyword evidence="1" id="KW-0812">Transmembrane</keyword>
<keyword evidence="3" id="KW-1185">Reference proteome</keyword>
<name>A0A2S9ICZ9_9GAMM</name>
<proteinExistence type="predicted"/>
<dbReference type="Proteomes" id="UP000239181">
    <property type="component" value="Unassembled WGS sequence"/>
</dbReference>
<evidence type="ECO:0000313" key="2">
    <source>
        <dbReference type="EMBL" id="PRD15658.1"/>
    </source>
</evidence>
<evidence type="ECO:0000313" key="3">
    <source>
        <dbReference type="Proteomes" id="UP000239181"/>
    </source>
</evidence>
<comment type="caution">
    <text evidence="2">The sequence shown here is derived from an EMBL/GenBank/DDBJ whole genome shotgun (WGS) entry which is preliminary data.</text>
</comment>
<evidence type="ECO:0000256" key="1">
    <source>
        <dbReference type="SAM" id="Phobius"/>
    </source>
</evidence>
<protein>
    <recommendedName>
        <fullName evidence="4">DUF2684 domain-containing protein</fullName>
    </recommendedName>
</protein>
<keyword evidence="1" id="KW-1133">Transmembrane helix</keyword>
<reference evidence="2 3" key="1">
    <citation type="submission" date="2017-10" db="EMBL/GenBank/DDBJ databases">
        <title>Draft genome of two endophytic bacteria isolated from 'guarana' Paullinia cupana (Mart.) Ducke.</title>
        <authorList>
            <person name="Siqueira K.A."/>
            <person name="Liotti R.G."/>
            <person name="Mendes T.A."/>
            <person name="Soares M.A."/>
        </authorList>
    </citation>
    <scope>NUCLEOTIDE SEQUENCE [LARGE SCALE GENOMIC DNA]</scope>
    <source>
        <strain evidence="2 3">342</strain>
    </source>
</reference>
<dbReference type="AlphaFoldDB" id="A0A2S9ICZ9"/>
<evidence type="ECO:0008006" key="4">
    <source>
        <dbReference type="Google" id="ProtNLM"/>
    </source>
</evidence>
<gene>
    <name evidence="2" type="ORF">CQW29_08840</name>
</gene>
<feature type="transmembrane region" description="Helical" evidence="1">
    <location>
        <begin position="28"/>
        <end position="48"/>
    </location>
</feature>
<sequence>MIILFRDIAPVVTEVNQRRLEVNQYRWINIWMAILGYTLSGLPAFFTGESFIICKKWKIILTDIASGTFRFCNFSDVAV</sequence>
<organism evidence="2 3">
    <name type="scientific">Pantoea coffeiphila</name>
    <dbReference type="NCBI Taxonomy" id="1465635"/>
    <lineage>
        <taxon>Bacteria</taxon>
        <taxon>Pseudomonadati</taxon>
        <taxon>Pseudomonadota</taxon>
        <taxon>Gammaproteobacteria</taxon>
        <taxon>Enterobacterales</taxon>
        <taxon>Erwiniaceae</taxon>
        <taxon>Pantoea</taxon>
    </lineage>
</organism>
<keyword evidence="1" id="KW-0472">Membrane</keyword>